<proteinExistence type="predicted"/>
<gene>
    <name evidence="1" type="primary">ABSGL_09293.1 scaffold 11094</name>
</gene>
<keyword evidence="2" id="KW-1185">Reference proteome</keyword>
<evidence type="ECO:0000313" key="1">
    <source>
        <dbReference type="EMBL" id="SAM03455.1"/>
    </source>
</evidence>
<dbReference type="Proteomes" id="UP000078561">
    <property type="component" value="Unassembled WGS sequence"/>
</dbReference>
<sequence>MPRHAELGSIKVRHLIALRIRQLPVGPPKADFPLVLGAGIDIHEGKLVAQEPRSLDLERLVVALDRPDFAVAFKVGERAVEQGAAPMMLVLAVKQPAFRRFRFEAVHDGAFFFNVAIAHVRPATEK</sequence>
<evidence type="ECO:0000313" key="2">
    <source>
        <dbReference type="Proteomes" id="UP000078561"/>
    </source>
</evidence>
<organism evidence="1">
    <name type="scientific">Absidia glauca</name>
    <name type="common">Pin mould</name>
    <dbReference type="NCBI Taxonomy" id="4829"/>
    <lineage>
        <taxon>Eukaryota</taxon>
        <taxon>Fungi</taxon>
        <taxon>Fungi incertae sedis</taxon>
        <taxon>Mucoromycota</taxon>
        <taxon>Mucoromycotina</taxon>
        <taxon>Mucoromycetes</taxon>
        <taxon>Mucorales</taxon>
        <taxon>Cunninghamellaceae</taxon>
        <taxon>Absidia</taxon>
    </lineage>
</organism>
<name>A0A168Q3M8_ABSGL</name>
<protein>
    <submittedName>
        <fullName evidence="1">Uncharacterized protein</fullName>
    </submittedName>
</protein>
<dbReference type="InParanoid" id="A0A168Q3M8"/>
<dbReference type="AlphaFoldDB" id="A0A168Q3M8"/>
<accession>A0A168Q3M8</accession>
<dbReference type="EMBL" id="LT554188">
    <property type="protein sequence ID" value="SAM03455.1"/>
    <property type="molecule type" value="Genomic_DNA"/>
</dbReference>
<reference evidence="1" key="1">
    <citation type="submission" date="2016-04" db="EMBL/GenBank/DDBJ databases">
        <authorList>
            <person name="Evans L.H."/>
            <person name="Alamgir A."/>
            <person name="Owens N."/>
            <person name="Weber N.D."/>
            <person name="Virtaneva K."/>
            <person name="Barbian K."/>
            <person name="Babar A."/>
            <person name="Rosenke K."/>
        </authorList>
    </citation>
    <scope>NUCLEOTIDE SEQUENCE [LARGE SCALE GENOMIC DNA]</scope>
    <source>
        <strain evidence="1">CBS 101.48</strain>
    </source>
</reference>